<gene>
    <name evidence="1" type="ORF">TU86_02060</name>
</gene>
<dbReference type="SUPFAM" id="SSF55604">
    <property type="entry name" value="Glucose permease domain IIB"/>
    <property type="match status" value="1"/>
</dbReference>
<dbReference type="AlphaFoldDB" id="A0A0J6IWE7"/>
<proteinExistence type="predicted"/>
<keyword evidence="1" id="KW-0762">Sugar transport</keyword>
<dbReference type="InterPro" id="IPR036878">
    <property type="entry name" value="Glu_permease_IIB"/>
</dbReference>
<dbReference type="PATRIC" id="fig|1608994.3.peg.984"/>
<accession>A0A0J6IWE7</accession>
<dbReference type="Proteomes" id="UP000036325">
    <property type="component" value="Unassembled WGS sequence"/>
</dbReference>
<dbReference type="Gene3D" id="3.30.1360.60">
    <property type="entry name" value="Glucose permease domain IIB"/>
    <property type="match status" value="1"/>
</dbReference>
<dbReference type="EMBL" id="JYLF01000001">
    <property type="protein sequence ID" value="KMN15578.1"/>
    <property type="molecule type" value="Genomic_DNA"/>
</dbReference>
<evidence type="ECO:0000313" key="1">
    <source>
        <dbReference type="EMBL" id="KMN15578.1"/>
    </source>
</evidence>
<dbReference type="RefSeq" id="WP_048362634.1">
    <property type="nucleotide sequence ID" value="NZ_JAAEBV010000001.1"/>
</dbReference>
<dbReference type="GO" id="GO:0009401">
    <property type="term" value="P:phosphoenolpyruvate-dependent sugar phosphotransferase system"/>
    <property type="evidence" value="ECO:0007669"/>
    <property type="project" value="InterPro"/>
</dbReference>
<dbReference type="OrthoDB" id="7007020at2"/>
<dbReference type="STRING" id="1608994.TU86_02060"/>
<accession>A0A0J6ITG2</accession>
<protein>
    <submittedName>
        <fullName evidence="1">PTS glucose transporter subunit IIB</fullName>
    </submittedName>
</protein>
<sequence length="92" mass="9735">MFAKLHQAFWKALTPDLLPDTNVASSLLNNATLAGLGGAVNIKSEQKVALTRVRVVLRDGSKLDTQALHRAGVPGVMVLADNVVHLLVGLTP</sequence>
<comment type="caution">
    <text evidence="1">The sequence shown here is derived from an EMBL/GenBank/DDBJ whole genome shotgun (WGS) entry which is preliminary data.</text>
</comment>
<dbReference type="GO" id="GO:0008982">
    <property type="term" value="F:protein-N(PI)-phosphohistidine-sugar phosphotransferase activity"/>
    <property type="evidence" value="ECO:0007669"/>
    <property type="project" value="InterPro"/>
</dbReference>
<name>A0A0J6IWE7_9PSED</name>
<organism evidence="1 2">
    <name type="scientific">Pseudomonas weihenstephanensis</name>
    <dbReference type="NCBI Taxonomy" id="1608994"/>
    <lineage>
        <taxon>Bacteria</taxon>
        <taxon>Pseudomonadati</taxon>
        <taxon>Pseudomonadota</taxon>
        <taxon>Gammaproteobacteria</taxon>
        <taxon>Pseudomonadales</taxon>
        <taxon>Pseudomonadaceae</taxon>
        <taxon>Pseudomonas</taxon>
    </lineage>
</organism>
<evidence type="ECO:0000313" key="2">
    <source>
        <dbReference type="Proteomes" id="UP000036325"/>
    </source>
</evidence>
<keyword evidence="1" id="KW-0813">Transport</keyword>
<reference evidence="1 2" key="1">
    <citation type="submission" date="2015-02" db="EMBL/GenBank/DDBJ databases">
        <title>Pseudomonas helleri sp. nov. and Pseudomonas weihenstephanensis sp. nov., isolated from raw cows milk.</title>
        <authorList>
            <person name="von Neubeck M."/>
            <person name="Huptas C."/>
            <person name="Wenning M."/>
            <person name="Scherer S."/>
        </authorList>
    </citation>
    <scope>NUCLEOTIDE SEQUENCE [LARGE SCALE GENOMIC DNA]</scope>
    <source>
        <strain evidence="1 2">DSM 29166</strain>
    </source>
</reference>